<dbReference type="GeneID" id="5176668"/>
<proteinExistence type="predicted"/>
<reference evidence="2 3" key="2">
    <citation type="journal article" date="2003" name="Res. Microbiol.">
        <title>Myoviridae bacteriophages of Pseudomonas aeruginosa: a long and complex evolutionary pathway.</title>
        <authorList>
            <person name="Krylov V.N."/>
            <person name="Pleteneva E.A."/>
            <person name="Bourkalsteva M.V."/>
            <person name="Shaburova O.V."/>
            <person name="Volckaert G."/>
            <person name="Sykilinda N.N."/>
            <person name="Kurochkina L.P."/>
            <person name="Mesyanzhinov V.V."/>
        </authorList>
    </citation>
    <scope>NUCLEOTIDE SEQUENCE [LARGE SCALE GENOMIC DNA]</scope>
</reference>
<dbReference type="RefSeq" id="YP_418197.1">
    <property type="nucleotide sequence ID" value="NC_007623.1"/>
</dbReference>
<dbReference type="Proteomes" id="UP000001239">
    <property type="component" value="Segment"/>
</dbReference>
<keyword evidence="3" id="KW-1185">Reference proteome</keyword>
<dbReference type="EMBL" id="AJ697969">
    <property type="protein sequence ID" value="CAG27258.1"/>
    <property type="molecule type" value="Genomic_DNA"/>
</dbReference>
<feature type="region of interest" description="Disordered" evidence="1">
    <location>
        <begin position="1"/>
        <end position="66"/>
    </location>
</feature>
<reference evidence="2 3" key="1">
    <citation type="journal article" date="2002" name="Genetika">
        <title>Phenogenetic characterization of a group of giant Phi KZ-like bacteriophages of Pseudomonas aeruginosa].</title>
        <authorList>
            <person name="Burkal'tseva M.V."/>
            <person name="Krylov V.N."/>
            <person name="Pleteneva E.A."/>
            <person name="Shaburova O.V."/>
            <person name="Krylov S.V."/>
            <person name="Volckaert G."/>
            <person name="Sykilinda N.N."/>
            <person name="Kurochkina L.P."/>
            <person name="Mesyanzhinov V.V."/>
        </authorList>
    </citation>
    <scope>NUCLEOTIDE SEQUENCE [LARGE SCALE GENOMIC DNA]</scope>
</reference>
<evidence type="ECO:0000313" key="2">
    <source>
        <dbReference type="EMBL" id="CAG27258.1"/>
    </source>
</evidence>
<accession>Q2Z0R7</accession>
<reference evidence="2 3" key="4">
    <citation type="journal article" date="2005" name="J. Mol. Biol.">
        <title>Genome comparison of Pseudomonas aeruginosa large phages.</title>
        <authorList>
            <person name="Hertveldt K."/>
            <person name="Lavigne R."/>
            <person name="Pleteneva E."/>
            <person name="Sernova N."/>
            <person name="Kurochkina L."/>
            <person name="Korchevskii R."/>
            <person name="Robben J."/>
            <person name="Mesyanzhinov V."/>
            <person name="Krylov V.N."/>
            <person name="Volckaert G."/>
        </authorList>
    </citation>
    <scope>NUCLEOTIDE SEQUENCE</scope>
</reference>
<evidence type="ECO:0000313" key="3">
    <source>
        <dbReference type="Proteomes" id="UP000001239"/>
    </source>
</evidence>
<name>Q2Z0R7_9CAUD</name>
<evidence type="ECO:0000256" key="1">
    <source>
        <dbReference type="SAM" id="MobiDB-lite"/>
    </source>
</evidence>
<organism evidence="2 3">
    <name type="scientific">Pseudomonas phage EL</name>
    <dbReference type="NCBI Taxonomy" id="273133"/>
    <lineage>
        <taxon>Viruses</taxon>
        <taxon>Duplodnaviria</taxon>
        <taxon>Heunggongvirae</taxon>
        <taxon>Uroviricota</taxon>
        <taxon>Caudoviricetes</taxon>
        <taxon>Chimalliviridae</taxon>
        <taxon>Elvirus</taxon>
        <taxon>Elvirus EL</taxon>
    </lineage>
</organism>
<sequence>MTRFENSDKEKKPSVPLQNKIGFAGIGPDDEPMSWTLTLPGENSVGYAEPFRPEKEDLIPQPVSFD</sequence>
<protein>
    <submittedName>
        <fullName evidence="2">Uncharacterized protein</fullName>
    </submittedName>
</protein>
<feature type="compositionally biased region" description="Basic and acidic residues" evidence="1">
    <location>
        <begin position="1"/>
        <end position="13"/>
    </location>
</feature>
<dbReference type="KEGG" id="vg:5176668"/>
<reference evidence="2 3" key="3">
    <citation type="journal article" date="2004" name="Bioinformatics">
        <title>PHIRE, a deterministic approach to reveal regulatory elements in bacteriophage genomes.</title>
        <authorList>
            <person name="Lavigne R."/>
            <person name="Sun W.D."/>
            <person name="Volckaert G."/>
        </authorList>
    </citation>
    <scope>NUCLEOTIDE SEQUENCE [LARGE SCALE GENOMIC DNA]</scope>
</reference>